<protein>
    <submittedName>
        <fullName evidence="6">AcrR family transcriptional regulator</fullName>
    </submittedName>
</protein>
<dbReference type="AlphaFoldDB" id="A0AAE4CD52"/>
<dbReference type="InterPro" id="IPR036271">
    <property type="entry name" value="Tet_transcr_reg_TetR-rel_C_sf"/>
</dbReference>
<evidence type="ECO:0000256" key="3">
    <source>
        <dbReference type="ARBA" id="ARBA00023163"/>
    </source>
</evidence>
<keyword evidence="7" id="KW-1185">Reference proteome</keyword>
<evidence type="ECO:0000313" key="7">
    <source>
        <dbReference type="Proteomes" id="UP001183643"/>
    </source>
</evidence>
<dbReference type="PANTHER" id="PTHR47506">
    <property type="entry name" value="TRANSCRIPTIONAL REGULATORY PROTEIN"/>
    <property type="match status" value="1"/>
</dbReference>
<evidence type="ECO:0000313" key="6">
    <source>
        <dbReference type="EMBL" id="MDR7279853.1"/>
    </source>
</evidence>
<sequence>MARDGRLARGDRTRAAVLDTAVALATRDGLDGLSLAQVAEELGISKSALFAHWRSKEDLQLATIEHAREQWLERVISPALREPRGVRRLRALHERRIAFYAESVLPGGCFFGNVQFEFNVREGPIRARLAEIFTDWLAMLERLAREAIELGELVPDTDPALLAYESEAFGLAAVMQSRLLGTAAAYDLALRSMRARLRALSTDPEEHDE</sequence>
<dbReference type="PROSITE" id="PS50977">
    <property type="entry name" value="HTH_TETR_2"/>
    <property type="match status" value="1"/>
</dbReference>
<proteinExistence type="predicted"/>
<keyword evidence="1" id="KW-0805">Transcription regulation</keyword>
<evidence type="ECO:0000259" key="5">
    <source>
        <dbReference type="PROSITE" id="PS50977"/>
    </source>
</evidence>
<dbReference type="PANTHER" id="PTHR47506:SF6">
    <property type="entry name" value="HTH-TYPE TRANSCRIPTIONAL REPRESSOR NEMR"/>
    <property type="match status" value="1"/>
</dbReference>
<dbReference type="GO" id="GO:0003677">
    <property type="term" value="F:DNA binding"/>
    <property type="evidence" value="ECO:0007669"/>
    <property type="project" value="UniProtKB-UniRule"/>
</dbReference>
<dbReference type="InterPro" id="IPR009057">
    <property type="entry name" value="Homeodomain-like_sf"/>
</dbReference>
<dbReference type="InterPro" id="IPR011075">
    <property type="entry name" value="TetR_C"/>
</dbReference>
<dbReference type="Pfam" id="PF00440">
    <property type="entry name" value="TetR_N"/>
    <property type="match status" value="1"/>
</dbReference>
<dbReference type="Proteomes" id="UP001183643">
    <property type="component" value="Unassembled WGS sequence"/>
</dbReference>
<feature type="domain" description="HTH tetR-type" evidence="5">
    <location>
        <begin position="11"/>
        <end position="71"/>
    </location>
</feature>
<reference evidence="6" key="1">
    <citation type="submission" date="2023-07" db="EMBL/GenBank/DDBJ databases">
        <title>Sequencing the genomes of 1000 actinobacteria strains.</title>
        <authorList>
            <person name="Klenk H.-P."/>
        </authorList>
    </citation>
    <scope>NUCLEOTIDE SEQUENCE</scope>
    <source>
        <strain evidence="6">DSM 44707</strain>
    </source>
</reference>
<accession>A0AAE4CD52</accession>
<dbReference type="SUPFAM" id="SSF48498">
    <property type="entry name" value="Tetracyclin repressor-like, C-terminal domain"/>
    <property type="match status" value="1"/>
</dbReference>
<dbReference type="InterPro" id="IPR001647">
    <property type="entry name" value="HTH_TetR"/>
</dbReference>
<dbReference type="SUPFAM" id="SSF46689">
    <property type="entry name" value="Homeodomain-like"/>
    <property type="match status" value="1"/>
</dbReference>
<gene>
    <name evidence="6" type="ORF">J2S41_006631</name>
</gene>
<evidence type="ECO:0000256" key="1">
    <source>
        <dbReference type="ARBA" id="ARBA00023015"/>
    </source>
</evidence>
<dbReference type="Gene3D" id="1.10.10.60">
    <property type="entry name" value="Homeodomain-like"/>
    <property type="match status" value="1"/>
</dbReference>
<comment type="caution">
    <text evidence="6">The sequence shown here is derived from an EMBL/GenBank/DDBJ whole genome shotgun (WGS) entry which is preliminary data.</text>
</comment>
<dbReference type="Pfam" id="PF16925">
    <property type="entry name" value="TetR_C_13"/>
    <property type="match status" value="1"/>
</dbReference>
<evidence type="ECO:0000256" key="4">
    <source>
        <dbReference type="PROSITE-ProRule" id="PRU00335"/>
    </source>
</evidence>
<keyword evidence="3" id="KW-0804">Transcription</keyword>
<dbReference type="EMBL" id="JAVDYB010000001">
    <property type="protein sequence ID" value="MDR7279853.1"/>
    <property type="molecule type" value="Genomic_DNA"/>
</dbReference>
<feature type="DNA-binding region" description="H-T-H motif" evidence="4">
    <location>
        <begin position="34"/>
        <end position="53"/>
    </location>
</feature>
<name>A0AAE4CD52_9ACTN</name>
<dbReference type="PRINTS" id="PR00455">
    <property type="entry name" value="HTHTETR"/>
</dbReference>
<dbReference type="RefSeq" id="WP_310373894.1">
    <property type="nucleotide sequence ID" value="NZ_JAVDYB010000001.1"/>
</dbReference>
<keyword evidence="2 4" id="KW-0238">DNA-binding</keyword>
<evidence type="ECO:0000256" key="2">
    <source>
        <dbReference type="ARBA" id="ARBA00023125"/>
    </source>
</evidence>
<organism evidence="6 7">
    <name type="scientific">Catenuloplanes atrovinosus</name>
    <dbReference type="NCBI Taxonomy" id="137266"/>
    <lineage>
        <taxon>Bacteria</taxon>
        <taxon>Bacillati</taxon>
        <taxon>Actinomycetota</taxon>
        <taxon>Actinomycetes</taxon>
        <taxon>Micromonosporales</taxon>
        <taxon>Micromonosporaceae</taxon>
        <taxon>Catenuloplanes</taxon>
    </lineage>
</organism>
<dbReference type="Gene3D" id="1.10.357.10">
    <property type="entry name" value="Tetracycline Repressor, domain 2"/>
    <property type="match status" value="1"/>
</dbReference>